<dbReference type="EMBL" id="VFQX01000002">
    <property type="protein sequence ID" value="KAF0984381.1"/>
    <property type="molecule type" value="Genomic_DNA"/>
</dbReference>
<dbReference type="Proteomes" id="UP000444721">
    <property type="component" value="Unassembled WGS sequence"/>
</dbReference>
<dbReference type="RefSeq" id="XP_044569094.1">
    <property type="nucleotide sequence ID" value="XM_044706034.1"/>
</dbReference>
<name>A0A6A5CAU3_NAEFO</name>
<dbReference type="VEuPathDB" id="AmoebaDB:NfTy_000010"/>
<organism evidence="1 2">
    <name type="scientific">Naegleria fowleri</name>
    <name type="common">Brain eating amoeba</name>
    <dbReference type="NCBI Taxonomy" id="5763"/>
    <lineage>
        <taxon>Eukaryota</taxon>
        <taxon>Discoba</taxon>
        <taxon>Heterolobosea</taxon>
        <taxon>Tetramitia</taxon>
        <taxon>Eutetramitia</taxon>
        <taxon>Vahlkampfiidae</taxon>
        <taxon>Naegleria</taxon>
    </lineage>
</organism>
<dbReference type="OMA" id="GMDVMFY"/>
<evidence type="ECO:0000313" key="1">
    <source>
        <dbReference type="EMBL" id="KAF0984381.1"/>
    </source>
</evidence>
<dbReference type="AlphaFoldDB" id="A0A6A5CAU3"/>
<evidence type="ECO:0000313" key="2">
    <source>
        <dbReference type="Proteomes" id="UP000444721"/>
    </source>
</evidence>
<dbReference type="VEuPathDB" id="AmoebaDB:NF0115830"/>
<dbReference type="VEuPathDB" id="AmoebaDB:FDP41_000280"/>
<comment type="caution">
    <text evidence="1">The sequence shown here is derived from an EMBL/GenBank/DDBJ whole genome shotgun (WGS) entry which is preliminary data.</text>
</comment>
<reference evidence="1 2" key="1">
    <citation type="journal article" date="2019" name="Sci. Rep.">
        <title>Nanopore sequencing improves the draft genome of the human pathogenic amoeba Naegleria fowleri.</title>
        <authorList>
            <person name="Liechti N."/>
            <person name="Schurch N."/>
            <person name="Bruggmann R."/>
            <person name="Wittwer M."/>
        </authorList>
    </citation>
    <scope>NUCLEOTIDE SEQUENCE [LARGE SCALE GENOMIC DNA]</scope>
    <source>
        <strain evidence="1 2">ATCC 30894</strain>
    </source>
</reference>
<gene>
    <name evidence="1" type="ORF">FDP41_000280</name>
</gene>
<protein>
    <submittedName>
        <fullName evidence="1">Uncharacterized protein</fullName>
    </submittedName>
</protein>
<dbReference type="CDD" id="cd22997">
    <property type="entry name" value="GT_LH"/>
    <property type="match status" value="1"/>
</dbReference>
<keyword evidence="2" id="KW-1185">Reference proteome</keyword>
<proteinExistence type="predicted"/>
<dbReference type="GeneID" id="68107498"/>
<sequence>MKTQKNETLRWLLDNSPVINNNNFVNTNALNARVFPITFISAELENAGSSGVLRSNCQVYLSSYFSFNSIGRILPTFIGDERYKHVYDHGKRNLILQKFLQSSASDYIGEEDLIFFSDGMDVMFYDDLQRAAYVYVKYLREEGIDVERDRDMDWPLLFNAEKNRHPPPYELKNYIKNMDVKLVISTYVNRENYPKKSYCHPQSTFKFLNSGMYIGRKRDIKSYIFKIFHHVVINPTNIHNDDQGIAHYVYISKSFYPIAVDCNTTLGLPTFEACESFTFDQRTGKCQISSPLNKERPIAVHSVGKGCPQFCPCLKSIIDSGLLQFNIQRAIHSHGYSNEKELKKEFGVVVYNSDYDTIRIQSVLDFCGKDILFNIPKHRCVFKAYQI</sequence>
<accession>A0A6A5CAU3</accession>
<dbReference type="OrthoDB" id="10390604at2759"/>